<proteinExistence type="predicted"/>
<accession>A0A9Q8P706</accession>
<reference evidence="2" key="1">
    <citation type="submission" date="2021-12" db="EMBL/GenBank/DDBJ databases">
        <authorList>
            <person name="Zaccaron A."/>
            <person name="Stergiopoulos I."/>
        </authorList>
    </citation>
    <scope>NUCLEOTIDE SEQUENCE</scope>
    <source>
        <strain evidence="2">Race5_Kim</strain>
    </source>
</reference>
<feature type="region of interest" description="Disordered" evidence="1">
    <location>
        <begin position="61"/>
        <end position="185"/>
    </location>
</feature>
<gene>
    <name evidence="2" type="ORF">CLAFUR5_08320</name>
</gene>
<dbReference type="EMBL" id="CP090165">
    <property type="protein sequence ID" value="UJO15392.1"/>
    <property type="molecule type" value="Genomic_DNA"/>
</dbReference>
<dbReference type="Proteomes" id="UP000756132">
    <property type="component" value="Chromosome 3"/>
</dbReference>
<dbReference type="KEGG" id="ffu:CLAFUR5_08320"/>
<name>A0A9Q8P706_PASFU</name>
<dbReference type="RefSeq" id="XP_047759758.1">
    <property type="nucleotide sequence ID" value="XM_047907468.1"/>
</dbReference>
<reference evidence="2" key="2">
    <citation type="journal article" date="2022" name="Microb. Genom.">
        <title>A chromosome-scale genome assembly of the tomato pathogen Cladosporium fulvum reveals a compartmentalized genome architecture and the presence of a dispensable chromosome.</title>
        <authorList>
            <person name="Zaccaron A.Z."/>
            <person name="Chen L.H."/>
            <person name="Samaras A."/>
            <person name="Stergiopoulos I."/>
        </authorList>
    </citation>
    <scope>NUCLEOTIDE SEQUENCE</scope>
    <source>
        <strain evidence="2">Race5_Kim</strain>
    </source>
</reference>
<organism evidence="2 3">
    <name type="scientific">Passalora fulva</name>
    <name type="common">Tomato leaf mold</name>
    <name type="synonym">Cladosporium fulvum</name>
    <dbReference type="NCBI Taxonomy" id="5499"/>
    <lineage>
        <taxon>Eukaryota</taxon>
        <taxon>Fungi</taxon>
        <taxon>Dikarya</taxon>
        <taxon>Ascomycota</taxon>
        <taxon>Pezizomycotina</taxon>
        <taxon>Dothideomycetes</taxon>
        <taxon>Dothideomycetidae</taxon>
        <taxon>Mycosphaerellales</taxon>
        <taxon>Mycosphaerellaceae</taxon>
        <taxon>Fulvia</taxon>
    </lineage>
</organism>
<evidence type="ECO:0000313" key="3">
    <source>
        <dbReference type="Proteomes" id="UP000756132"/>
    </source>
</evidence>
<evidence type="ECO:0000256" key="1">
    <source>
        <dbReference type="SAM" id="MobiDB-lite"/>
    </source>
</evidence>
<protein>
    <submittedName>
        <fullName evidence="2">Uncharacterized protein</fullName>
    </submittedName>
</protein>
<evidence type="ECO:0000313" key="2">
    <source>
        <dbReference type="EMBL" id="UJO15392.1"/>
    </source>
</evidence>
<keyword evidence="3" id="KW-1185">Reference proteome</keyword>
<dbReference type="GeneID" id="71988198"/>
<sequence length="185" mass="19761">MLTIVATSSSGALGFRPTSFLIWYNVGGVGSGVAPEDKVAKSVKILFTSNLTKTRILNRSTTTPDMHNLKKTAPDINTNKIEVHEPPQKRQLASNAARKSAPAPAPAPVPAQQQQHQQNDAGFTQDDDDDDWTAGGQQFNNDDDMVGGSGQNITPNDDNDDDEVGGGDFDIGSGHDMNVKSCPRL</sequence>
<dbReference type="AlphaFoldDB" id="A0A9Q8P706"/>